<reference evidence="3 4" key="1">
    <citation type="submission" date="2020-07" db="EMBL/GenBank/DDBJ databases">
        <title>Sequencing the genomes of 1000 actinobacteria strains.</title>
        <authorList>
            <person name="Klenk H.-P."/>
        </authorList>
    </citation>
    <scope>NUCLEOTIDE SEQUENCE [LARGE SCALE GENOMIC DNA]</scope>
    <source>
        <strain evidence="3 4">DSM 22083</strain>
    </source>
</reference>
<evidence type="ECO:0000256" key="2">
    <source>
        <dbReference type="SAM" id="Phobius"/>
    </source>
</evidence>
<keyword evidence="2" id="KW-0812">Transmembrane</keyword>
<sequence>MIALRARLGKLRRLPTDPFWHGLINLGAIAAVCLLLAGGGTVPVIIGIGCGLISLVLLVRRLRRPLLRPAGARAEVATVAARALLVLAVAAGAVLRRPEDAGWWYLAAGIAMLTVLTEPSVRTLLAARGQRTVQLPSAPAIPEPRLPSGIQVQAWLAVIVIGVILAAVGAPGWVWLVVALLAVPLQAVVGFDALRARLAERRAVDGVPAALAKYRPEFAVYYAASSGVKYQLGMWLPYLERLGRPYFVITRDASTVPAIAELTPAPILVPDPADVSRCLDRMVVPTLRAAFYVQGSPANQTFQRFRNLTHIWLNHGDSDKPANFHPRHASYDRLFVAGKLAIERYATHGITVPEEKFVLIGRPQIERIAVADDVPPGEPRTVFYAPTWRGGRESTNYCSLAWGAELVRALLDRGAIVIFRPHPLSHRDPTDAGRIAEIHRLLADDHERSGRPHRWGAAAEVEAEVADCCNAADALITDVSSVASDFLASGKPFAMITTKLDADAFRAEFKVAGAAYVIGPDLAGLAPNLDQLLGPDELRQTRLAFRTHCLGERLGPDAAEPFREAVIAILDRTSDTPPQAAPARRSESPARPA</sequence>
<organism evidence="3 4">
    <name type="scientific">Microlunatus parietis</name>
    <dbReference type="NCBI Taxonomy" id="682979"/>
    <lineage>
        <taxon>Bacteria</taxon>
        <taxon>Bacillati</taxon>
        <taxon>Actinomycetota</taxon>
        <taxon>Actinomycetes</taxon>
        <taxon>Propionibacteriales</taxon>
        <taxon>Propionibacteriaceae</taxon>
        <taxon>Microlunatus</taxon>
    </lineage>
</organism>
<keyword evidence="4" id="KW-1185">Reference proteome</keyword>
<feature type="transmembrane region" description="Helical" evidence="2">
    <location>
        <begin position="44"/>
        <end position="62"/>
    </location>
</feature>
<keyword evidence="2" id="KW-1133">Transmembrane helix</keyword>
<dbReference type="InterPro" id="IPR043148">
    <property type="entry name" value="TagF_C"/>
</dbReference>
<dbReference type="AlphaFoldDB" id="A0A7Y9IA89"/>
<name>A0A7Y9IA89_9ACTN</name>
<feature type="region of interest" description="Disordered" evidence="1">
    <location>
        <begin position="571"/>
        <end position="593"/>
    </location>
</feature>
<comment type="caution">
    <text evidence="3">The sequence shown here is derived from an EMBL/GenBank/DDBJ whole genome shotgun (WGS) entry which is preliminary data.</text>
</comment>
<evidence type="ECO:0008006" key="5">
    <source>
        <dbReference type="Google" id="ProtNLM"/>
    </source>
</evidence>
<feature type="transmembrane region" description="Helical" evidence="2">
    <location>
        <begin position="74"/>
        <end position="95"/>
    </location>
</feature>
<dbReference type="SUPFAM" id="SSF53756">
    <property type="entry name" value="UDP-Glycosyltransferase/glycogen phosphorylase"/>
    <property type="match status" value="1"/>
</dbReference>
<dbReference type="Proteomes" id="UP000569914">
    <property type="component" value="Unassembled WGS sequence"/>
</dbReference>
<feature type="transmembrane region" description="Helical" evidence="2">
    <location>
        <begin position="101"/>
        <end position="125"/>
    </location>
</feature>
<evidence type="ECO:0000313" key="3">
    <source>
        <dbReference type="EMBL" id="NYE72861.1"/>
    </source>
</evidence>
<dbReference type="GO" id="GO:0016020">
    <property type="term" value="C:membrane"/>
    <property type="evidence" value="ECO:0007669"/>
    <property type="project" value="InterPro"/>
</dbReference>
<feature type="compositionally biased region" description="Basic and acidic residues" evidence="1">
    <location>
        <begin position="584"/>
        <end position="593"/>
    </location>
</feature>
<dbReference type="Pfam" id="PF04464">
    <property type="entry name" value="Glyphos_transf"/>
    <property type="match status" value="1"/>
</dbReference>
<dbReference type="RefSeq" id="WP_179753943.1">
    <property type="nucleotide sequence ID" value="NZ_JACCBU010000001.1"/>
</dbReference>
<evidence type="ECO:0000313" key="4">
    <source>
        <dbReference type="Proteomes" id="UP000569914"/>
    </source>
</evidence>
<dbReference type="GO" id="GO:0047355">
    <property type="term" value="F:CDP-glycerol glycerophosphotransferase activity"/>
    <property type="evidence" value="ECO:0007669"/>
    <property type="project" value="InterPro"/>
</dbReference>
<feature type="transmembrane region" description="Helical" evidence="2">
    <location>
        <begin position="146"/>
        <end position="167"/>
    </location>
</feature>
<dbReference type="Gene3D" id="3.40.50.12580">
    <property type="match status" value="1"/>
</dbReference>
<evidence type="ECO:0000256" key="1">
    <source>
        <dbReference type="SAM" id="MobiDB-lite"/>
    </source>
</evidence>
<feature type="transmembrane region" description="Helical" evidence="2">
    <location>
        <begin position="20"/>
        <end position="38"/>
    </location>
</feature>
<dbReference type="InterPro" id="IPR007554">
    <property type="entry name" value="Glycerophosphate_synth"/>
</dbReference>
<protein>
    <recommendedName>
        <fullName evidence="5">CDP-Glycerol:Poly(Glycerophosphate) glycerophosphotransferase</fullName>
    </recommendedName>
</protein>
<dbReference type="EMBL" id="JACCBU010000001">
    <property type="protein sequence ID" value="NYE72861.1"/>
    <property type="molecule type" value="Genomic_DNA"/>
</dbReference>
<accession>A0A7Y9IA89</accession>
<keyword evidence="2" id="KW-0472">Membrane</keyword>
<gene>
    <name evidence="3" type="ORF">BKA15_004190</name>
</gene>
<proteinExistence type="predicted"/>